<gene>
    <name evidence="2" type="ordered locus">blr7499</name>
</gene>
<dbReference type="EMBL" id="BA000040">
    <property type="protein sequence ID" value="BAC52764.1"/>
    <property type="molecule type" value="Genomic_DNA"/>
</dbReference>
<dbReference type="Gene3D" id="1.20.1270.180">
    <property type="match status" value="1"/>
</dbReference>
<proteinExistence type="predicted"/>
<dbReference type="Pfam" id="PF07007">
    <property type="entry name" value="LprI"/>
    <property type="match status" value="1"/>
</dbReference>
<feature type="domain" description="Lysozyme inhibitor LprI-like N-terminal" evidence="1">
    <location>
        <begin position="247"/>
        <end position="330"/>
    </location>
</feature>
<evidence type="ECO:0000313" key="3">
    <source>
        <dbReference type="Proteomes" id="UP000002526"/>
    </source>
</evidence>
<dbReference type="Proteomes" id="UP000002526">
    <property type="component" value="Chromosome"/>
</dbReference>
<protein>
    <submittedName>
        <fullName evidence="2">Blr7499 protein</fullName>
    </submittedName>
</protein>
<dbReference type="OrthoDB" id="7582381at2"/>
<evidence type="ECO:0000259" key="1">
    <source>
        <dbReference type="Pfam" id="PF07007"/>
    </source>
</evidence>
<dbReference type="HOGENOM" id="CLU_852231_0_0_5"/>
<dbReference type="KEGG" id="bja:blr7499"/>
<dbReference type="eggNOG" id="ENOG5032VMB">
    <property type="taxonomic scope" value="Bacteria"/>
</dbReference>
<organism evidence="2 3">
    <name type="scientific">Bradyrhizobium diazoefficiens (strain JCM 10833 / BCRC 13528 / IAM 13628 / NBRC 14792 / USDA 110)</name>
    <dbReference type="NCBI Taxonomy" id="224911"/>
    <lineage>
        <taxon>Bacteria</taxon>
        <taxon>Pseudomonadati</taxon>
        <taxon>Pseudomonadota</taxon>
        <taxon>Alphaproteobacteria</taxon>
        <taxon>Hyphomicrobiales</taxon>
        <taxon>Nitrobacteraceae</taxon>
        <taxon>Bradyrhizobium</taxon>
    </lineage>
</organism>
<evidence type="ECO:0000313" key="2">
    <source>
        <dbReference type="EMBL" id="BAC52764.1"/>
    </source>
</evidence>
<dbReference type="InterPro" id="IPR009739">
    <property type="entry name" value="LprI-like_N"/>
</dbReference>
<sequence>MKINSSAKHSRCSWEQTVACALLRPGITMPRDRIAELMTMRQRAGGKYKRCPSYTDLASLKVSWQANRKQIPELSDLLPARAVTLLEVFLRRWLERLIDFGSPYVERASKLNLSLKFDFPIAKGLQGGAVTFGELFAHSVSLSEMSSICSTFERILEGDLFEAIKNTRDRWEEKQTGQQGKPIISDVGAVRASMARLLEVRHILVHEFPLEAPCTDAELLALVDHTISFLHAADEHFANLIFPDYPMTQSEMNDRAAQSYAALNEELDKICAQVRAYTGRDEVDAVQKLWGEFRNAEAERQAQRHLGGTIRRMLYILAATRITEARIKELRDWIEDPGD</sequence>
<dbReference type="AlphaFoldDB" id="Q89DE0"/>
<name>Q89DE0_BRADU</name>
<dbReference type="EnsemblBacteria" id="BAC52764">
    <property type="protein sequence ID" value="BAC52764"/>
    <property type="gene ID" value="BAC52764"/>
</dbReference>
<reference evidence="3" key="1">
    <citation type="journal article" date="2002" name="DNA Res.">
        <title>Complete genomic sequence of nitrogen-fixing symbiotic bacterium Bradyrhizobium japonicum USDA110.</title>
        <authorList>
            <person name="Kaneko T."/>
            <person name="Nakamura Y."/>
            <person name="Sato S."/>
            <person name="Minamisawa K."/>
            <person name="Uchiumi T."/>
            <person name="Sasamoto S."/>
            <person name="Watanabe A."/>
            <person name="Idesawa K."/>
            <person name="Iriguchi M."/>
            <person name="Kawashima K."/>
            <person name="Kohara M."/>
            <person name="Matsumoto M."/>
            <person name="Shimpo S."/>
            <person name="Tsuruoka H."/>
            <person name="Wada T."/>
            <person name="Yamada M."/>
            <person name="Tabata S."/>
        </authorList>
    </citation>
    <scope>NUCLEOTIDE SEQUENCE [LARGE SCALE GENOMIC DNA]</scope>
    <source>
        <strain evidence="3">JCM 10833 / BCRC 13528 / IAM 13628 / NBRC 14792 / USDA 110</strain>
    </source>
</reference>
<dbReference type="InParanoid" id="Q89DE0"/>
<keyword evidence="3" id="KW-1185">Reference proteome</keyword>
<accession>Q89DE0</accession>